<dbReference type="CDD" id="cd16278">
    <property type="entry name" value="metallo-hydrolase-like_MBL-fold"/>
    <property type="match status" value="1"/>
</dbReference>
<dbReference type="PANTHER" id="PTHR23131">
    <property type="entry name" value="ENDORIBONUCLEASE LACTB2"/>
    <property type="match status" value="1"/>
</dbReference>
<protein>
    <submittedName>
        <fullName evidence="2">Metallo-beta-lactamase family protein</fullName>
    </submittedName>
</protein>
<keyword evidence="3" id="KW-1185">Reference proteome</keyword>
<dbReference type="SMART" id="SM00849">
    <property type="entry name" value="Lactamase_B"/>
    <property type="match status" value="1"/>
</dbReference>
<dbReference type="STRING" id="631454.N177_2462"/>
<evidence type="ECO:0000313" key="3">
    <source>
        <dbReference type="Proteomes" id="UP000017819"/>
    </source>
</evidence>
<dbReference type="Gene3D" id="1.10.10.10">
    <property type="entry name" value="Winged helix-like DNA-binding domain superfamily/Winged helix DNA-binding domain"/>
    <property type="match status" value="1"/>
</dbReference>
<sequence>MVSFTRDFEPRYGEAVEIVPGVRRITARNPGPFTFRGTNTYLVGTHEVVMIDPGPLLDEHLAAIDRALGGARVEAVAVTHRHLDHTAAVSTVAAAHDAPVAAFPVEAARPADAEPVNSVDAARDRGLAVDLPLRDGTVLSAGEASLAALHTPGHASDHLCLALQDTGILFSADHVMGWSTTVVAPPDGRMRDYMTSLERLIGRDETLYLPGHGNVIEEPLRLVRGLHAHRRQREAGILGRLAAGDRTISDIVAKLYQGIDPGLHNAAALSVQAHLEDLVERGLVDMATSSGRPAEFHPI</sequence>
<dbReference type="Proteomes" id="UP000017819">
    <property type="component" value="Unassembled WGS sequence"/>
</dbReference>
<dbReference type="InterPro" id="IPR036388">
    <property type="entry name" value="WH-like_DNA-bd_sf"/>
</dbReference>
<name>V4TCH7_9HYPH</name>
<organism evidence="2 3">
    <name type="scientific">Lutibaculum baratangense AMV1</name>
    <dbReference type="NCBI Taxonomy" id="631454"/>
    <lineage>
        <taxon>Bacteria</taxon>
        <taxon>Pseudomonadati</taxon>
        <taxon>Pseudomonadota</taxon>
        <taxon>Alphaproteobacteria</taxon>
        <taxon>Hyphomicrobiales</taxon>
        <taxon>Tepidamorphaceae</taxon>
        <taxon>Lutibaculum</taxon>
    </lineage>
</organism>
<comment type="caution">
    <text evidence="2">The sequence shown here is derived from an EMBL/GenBank/DDBJ whole genome shotgun (WGS) entry which is preliminary data.</text>
</comment>
<gene>
    <name evidence="2" type="ORF">N177_2462</name>
</gene>
<reference evidence="2 3" key="1">
    <citation type="journal article" date="2014" name="Genome Announc.">
        <title>Draft Genome Sequence of Lutibaculum baratangense Strain AMV1T, Isolated from a Mud Volcano in Andamans, India.</title>
        <authorList>
            <person name="Singh A."/>
            <person name="Sreenivas A."/>
            <person name="Sathyanarayana Reddy G."/>
            <person name="Pinnaka A.K."/>
            <person name="Shivaji S."/>
        </authorList>
    </citation>
    <scope>NUCLEOTIDE SEQUENCE [LARGE SCALE GENOMIC DNA]</scope>
    <source>
        <strain evidence="2 3">AMV1</strain>
    </source>
</reference>
<dbReference type="AlphaFoldDB" id="V4TCH7"/>
<dbReference type="Gene3D" id="3.60.15.10">
    <property type="entry name" value="Ribonuclease Z/Hydroxyacylglutathione hydrolase-like"/>
    <property type="match status" value="1"/>
</dbReference>
<dbReference type="PANTHER" id="PTHR23131:SF0">
    <property type="entry name" value="ENDORIBONUCLEASE LACTB2"/>
    <property type="match status" value="1"/>
</dbReference>
<proteinExistence type="predicted"/>
<accession>V4TCH7</accession>
<dbReference type="InterPro" id="IPR050662">
    <property type="entry name" value="Sec-metab_biosynth-thioest"/>
</dbReference>
<dbReference type="OrthoDB" id="9788263at2"/>
<dbReference type="eggNOG" id="COG0491">
    <property type="taxonomic scope" value="Bacteria"/>
</dbReference>
<feature type="domain" description="Metallo-beta-lactamase" evidence="1">
    <location>
        <begin position="37"/>
        <end position="212"/>
    </location>
</feature>
<dbReference type="InterPro" id="IPR036866">
    <property type="entry name" value="RibonucZ/Hydroxyglut_hydro"/>
</dbReference>
<dbReference type="InterPro" id="IPR041516">
    <property type="entry name" value="LACTB2_WH"/>
</dbReference>
<dbReference type="Pfam" id="PF17778">
    <property type="entry name" value="WHD_BLACT"/>
    <property type="match status" value="1"/>
</dbReference>
<dbReference type="Pfam" id="PF00753">
    <property type="entry name" value="Lactamase_B"/>
    <property type="match status" value="1"/>
</dbReference>
<dbReference type="EMBL" id="AWXZ01000035">
    <property type="protein sequence ID" value="ESR24013.1"/>
    <property type="molecule type" value="Genomic_DNA"/>
</dbReference>
<dbReference type="SUPFAM" id="SSF56281">
    <property type="entry name" value="Metallo-hydrolase/oxidoreductase"/>
    <property type="match status" value="1"/>
</dbReference>
<dbReference type="RefSeq" id="WP_023432591.1">
    <property type="nucleotide sequence ID" value="NZ_AWXZ01000035.1"/>
</dbReference>
<evidence type="ECO:0000313" key="2">
    <source>
        <dbReference type="EMBL" id="ESR24013.1"/>
    </source>
</evidence>
<evidence type="ECO:0000259" key="1">
    <source>
        <dbReference type="SMART" id="SM00849"/>
    </source>
</evidence>
<dbReference type="InterPro" id="IPR001279">
    <property type="entry name" value="Metallo-B-lactamas"/>
</dbReference>